<proteinExistence type="predicted"/>
<dbReference type="EMBL" id="AP024488">
    <property type="protein sequence ID" value="BCS98704.1"/>
    <property type="molecule type" value="Genomic_DNA"/>
</dbReference>
<reference evidence="1 2" key="1">
    <citation type="submission" date="2021-02" db="EMBL/GenBank/DDBJ databases">
        <title>Complete genome of Desulfoluna sp. strain ASN36.</title>
        <authorList>
            <person name="Takahashi A."/>
            <person name="Kojima H."/>
            <person name="Fukui M."/>
        </authorList>
    </citation>
    <scope>NUCLEOTIDE SEQUENCE [LARGE SCALE GENOMIC DNA]</scope>
    <source>
        <strain evidence="1 2">ASN36</strain>
    </source>
</reference>
<protein>
    <submittedName>
        <fullName evidence="1">Uncharacterized protein</fullName>
    </submittedName>
</protein>
<name>A0ABN6F8F7_9BACT</name>
<gene>
    <name evidence="1" type="ORF">DSLASN_43360</name>
</gene>
<dbReference type="Proteomes" id="UP001320148">
    <property type="component" value="Chromosome"/>
</dbReference>
<evidence type="ECO:0000313" key="2">
    <source>
        <dbReference type="Proteomes" id="UP001320148"/>
    </source>
</evidence>
<keyword evidence="2" id="KW-1185">Reference proteome</keyword>
<organism evidence="1 2">
    <name type="scientific">Desulfoluna limicola</name>
    <dbReference type="NCBI Taxonomy" id="2810562"/>
    <lineage>
        <taxon>Bacteria</taxon>
        <taxon>Pseudomonadati</taxon>
        <taxon>Thermodesulfobacteriota</taxon>
        <taxon>Desulfobacteria</taxon>
        <taxon>Desulfobacterales</taxon>
        <taxon>Desulfolunaceae</taxon>
        <taxon>Desulfoluna</taxon>
    </lineage>
</organism>
<accession>A0ABN6F8F7</accession>
<evidence type="ECO:0000313" key="1">
    <source>
        <dbReference type="EMBL" id="BCS98704.1"/>
    </source>
</evidence>
<sequence length="59" mass="6452">MLKQQASGGQGINPLHPRFAKAKLPPVLLTFLSMAYFFFDLATTTCVDNEAHALATQTE</sequence>